<evidence type="ECO:0000256" key="2">
    <source>
        <dbReference type="SAM" id="SignalP"/>
    </source>
</evidence>
<feature type="compositionally biased region" description="Acidic residues" evidence="1">
    <location>
        <begin position="57"/>
        <end position="79"/>
    </location>
</feature>
<dbReference type="EMBL" id="CP070496">
    <property type="protein sequence ID" value="QSB04482.1"/>
    <property type="molecule type" value="Genomic_DNA"/>
</dbReference>
<dbReference type="PROSITE" id="PS51257">
    <property type="entry name" value="PROKAR_LIPOPROTEIN"/>
    <property type="match status" value="1"/>
</dbReference>
<dbReference type="KEGG" id="nav:JQS30_11915"/>
<sequence length="175" mass="18472">MDTQLKHQQDMYWRVIQRLLAVVASVALLGFATACDEADEGIEGGEDTDSTTSVEEPCPEDADFENEDEDMAECVDPDEPTAPPSIDPSDGISDGDSDDKSTGATTISGTIEAGVEHGCLVMTAEDGVVYGLFGGDEAVMQAGNDVTLHGEVDENVMSFCQQGTPFVVSQATLND</sequence>
<keyword evidence="2" id="KW-0732">Signal</keyword>
<proteinExistence type="predicted"/>
<dbReference type="AlphaFoldDB" id="A0A895XL05"/>
<protein>
    <submittedName>
        <fullName evidence="3">Uncharacterized protein</fullName>
    </submittedName>
</protein>
<accession>A0A895XL05</accession>
<feature type="region of interest" description="Disordered" evidence="1">
    <location>
        <begin position="40"/>
        <end position="105"/>
    </location>
</feature>
<feature type="signal peptide" evidence="2">
    <location>
        <begin position="1"/>
        <end position="34"/>
    </location>
</feature>
<keyword evidence="4" id="KW-1185">Reference proteome</keyword>
<evidence type="ECO:0000256" key="1">
    <source>
        <dbReference type="SAM" id="MobiDB-lite"/>
    </source>
</evidence>
<evidence type="ECO:0000313" key="3">
    <source>
        <dbReference type="EMBL" id="QSB04482.1"/>
    </source>
</evidence>
<dbReference type="RefSeq" id="WP_213170481.1">
    <property type="nucleotide sequence ID" value="NZ_CP070496.1"/>
</dbReference>
<organism evidence="3 4">
    <name type="scientific">Natronoglycomyces albus</name>
    <dbReference type="NCBI Taxonomy" id="2811108"/>
    <lineage>
        <taxon>Bacteria</taxon>
        <taxon>Bacillati</taxon>
        <taxon>Actinomycetota</taxon>
        <taxon>Actinomycetes</taxon>
        <taxon>Glycomycetales</taxon>
        <taxon>Glycomycetaceae</taxon>
        <taxon>Natronoglycomyces</taxon>
    </lineage>
</organism>
<evidence type="ECO:0000313" key="4">
    <source>
        <dbReference type="Proteomes" id="UP000662939"/>
    </source>
</evidence>
<gene>
    <name evidence="3" type="ORF">JQS30_11915</name>
</gene>
<feature type="compositionally biased region" description="Acidic residues" evidence="1">
    <location>
        <begin position="40"/>
        <end position="49"/>
    </location>
</feature>
<name>A0A895XL05_9ACTN</name>
<reference evidence="3" key="1">
    <citation type="submission" date="2021-02" db="EMBL/GenBank/DDBJ databases">
        <title>Natronoglycomyces albus gen. nov., sp. nov, a haloalkaliphilic actinobacterium from a soda solonchak soil.</title>
        <authorList>
            <person name="Sorokin D.Y."/>
            <person name="Khijniak T.V."/>
            <person name="Zakharycheva A.P."/>
            <person name="Boueva O.V."/>
            <person name="Ariskina E.V."/>
            <person name="Hahnke R.L."/>
            <person name="Bunk B."/>
            <person name="Sproer C."/>
            <person name="Schumann P."/>
            <person name="Evtushenko L.I."/>
            <person name="Kublanov I.V."/>
        </authorList>
    </citation>
    <scope>NUCLEOTIDE SEQUENCE</scope>
    <source>
        <strain evidence="3">DSM 106290</strain>
    </source>
</reference>
<feature type="chain" id="PRO_5039326981" evidence="2">
    <location>
        <begin position="35"/>
        <end position="175"/>
    </location>
</feature>
<dbReference type="Proteomes" id="UP000662939">
    <property type="component" value="Chromosome"/>
</dbReference>